<organism evidence="1 2">
    <name type="scientific">Vibrio stylophorae</name>
    <dbReference type="NCBI Taxonomy" id="659351"/>
    <lineage>
        <taxon>Bacteria</taxon>
        <taxon>Pseudomonadati</taxon>
        <taxon>Pseudomonadota</taxon>
        <taxon>Gammaproteobacteria</taxon>
        <taxon>Vibrionales</taxon>
        <taxon>Vibrionaceae</taxon>
        <taxon>Vibrio</taxon>
    </lineage>
</organism>
<evidence type="ECO:0008006" key="3">
    <source>
        <dbReference type="Google" id="ProtNLM"/>
    </source>
</evidence>
<protein>
    <recommendedName>
        <fullName evidence="3">Lipoprotein</fullName>
    </recommendedName>
</protein>
<comment type="caution">
    <text evidence="1">The sequence shown here is derived from an EMBL/GenBank/DDBJ whole genome shotgun (WGS) entry which is preliminary data.</text>
</comment>
<reference evidence="1" key="1">
    <citation type="submission" date="2021-11" db="EMBL/GenBank/DDBJ databases">
        <authorList>
            <person name="Rodrigo-Torres L."/>
            <person name="Arahal R. D."/>
            <person name="Lucena T."/>
        </authorList>
    </citation>
    <scope>NUCLEOTIDE SEQUENCE</scope>
    <source>
        <strain evidence="1">CECT 7929</strain>
    </source>
</reference>
<name>A0ABN8DPM6_9VIBR</name>
<dbReference type="PROSITE" id="PS51257">
    <property type="entry name" value="PROKAR_LIPOPROTEIN"/>
    <property type="match status" value="1"/>
</dbReference>
<dbReference type="RefSeq" id="WP_237465392.1">
    <property type="nucleotide sequence ID" value="NZ_CAKLDI010000001.1"/>
</dbReference>
<dbReference type="EMBL" id="CAKLDI010000001">
    <property type="protein sequence ID" value="CAH0533139.1"/>
    <property type="molecule type" value="Genomic_DNA"/>
</dbReference>
<proteinExistence type="predicted"/>
<keyword evidence="2" id="KW-1185">Reference proteome</keyword>
<evidence type="ECO:0000313" key="2">
    <source>
        <dbReference type="Proteomes" id="UP000838672"/>
    </source>
</evidence>
<gene>
    <name evidence="1" type="ORF">VST7929_01000</name>
</gene>
<accession>A0ABN8DPM6</accession>
<sequence length="142" mass="16011">MYKALFSTFTIAVLSACTPFTGTSTDYDYWQWEAGKLVQANHLTTEPTRQEIIHHALQSASVNSDLSTIIAQVATPNATPVTIELGHEPALYDTVNEMVIWHVWLVFQTDDAVSPYRCGIDFFMRDDNRQAIAETFRLYGSC</sequence>
<evidence type="ECO:0000313" key="1">
    <source>
        <dbReference type="EMBL" id="CAH0533139.1"/>
    </source>
</evidence>
<dbReference type="Proteomes" id="UP000838672">
    <property type="component" value="Unassembled WGS sequence"/>
</dbReference>